<name>A0AAJ0BEZ3_9PEZI</name>
<feature type="compositionally biased region" description="Low complexity" evidence="1">
    <location>
        <begin position="91"/>
        <end position="104"/>
    </location>
</feature>
<feature type="compositionally biased region" description="Polar residues" evidence="1">
    <location>
        <begin position="112"/>
        <end position="142"/>
    </location>
</feature>
<dbReference type="AlphaFoldDB" id="A0AAJ0BEZ3"/>
<proteinExistence type="predicted"/>
<dbReference type="InterPro" id="IPR035979">
    <property type="entry name" value="RBD_domain_sf"/>
</dbReference>
<dbReference type="GO" id="GO:0003676">
    <property type="term" value="F:nucleic acid binding"/>
    <property type="evidence" value="ECO:0007669"/>
    <property type="project" value="InterPro"/>
</dbReference>
<dbReference type="EMBL" id="MU839833">
    <property type="protein sequence ID" value="KAK1755883.1"/>
    <property type="molecule type" value="Genomic_DNA"/>
</dbReference>
<organism evidence="2 3">
    <name type="scientific">Echria macrotheca</name>
    <dbReference type="NCBI Taxonomy" id="438768"/>
    <lineage>
        <taxon>Eukaryota</taxon>
        <taxon>Fungi</taxon>
        <taxon>Dikarya</taxon>
        <taxon>Ascomycota</taxon>
        <taxon>Pezizomycotina</taxon>
        <taxon>Sordariomycetes</taxon>
        <taxon>Sordariomycetidae</taxon>
        <taxon>Sordariales</taxon>
        <taxon>Schizotheciaceae</taxon>
        <taxon>Echria</taxon>
    </lineage>
</organism>
<accession>A0AAJ0BEZ3</accession>
<feature type="region of interest" description="Disordered" evidence="1">
    <location>
        <begin position="240"/>
        <end position="356"/>
    </location>
</feature>
<evidence type="ECO:0000313" key="2">
    <source>
        <dbReference type="EMBL" id="KAK1755883.1"/>
    </source>
</evidence>
<protein>
    <submittedName>
        <fullName evidence="2">Uncharacterized protein</fullName>
    </submittedName>
</protein>
<evidence type="ECO:0000313" key="3">
    <source>
        <dbReference type="Proteomes" id="UP001239445"/>
    </source>
</evidence>
<feature type="compositionally biased region" description="Polar residues" evidence="1">
    <location>
        <begin position="54"/>
        <end position="67"/>
    </location>
</feature>
<evidence type="ECO:0000256" key="1">
    <source>
        <dbReference type="SAM" id="MobiDB-lite"/>
    </source>
</evidence>
<dbReference type="SUPFAM" id="SSF54928">
    <property type="entry name" value="RNA-binding domain, RBD"/>
    <property type="match status" value="1"/>
</dbReference>
<sequence length="654" mass="69882">MADNNPSSRPQVANGGPIGDARNQDRQPSMGSSSPAHSDTTAATAHTRASSLAQQSTNGSQSTVSEDSQGKPNKDASEDTTLRGVSILPEDNSSSSNTDTTNSNKGKEPERSSNISSTNLDHIHGQQSSTFPSERGPSTYNMPRNPFGTYPSGQARTFSTGFRDPQPLFPGSRRIPLLPLYPRNISPSAFDLAVHNTCTSRPFGTENPSACANGETSGGAHLGAQLLKGAAALAIPGLATPSRRPPLTTEVICPQPPFSSQHLNPIGPGGETSTPGSSSAASIRPVPAPNSPATAPPYHRDREQEQDQDQSQPPSLISDTPTWTSTNSLPSNPFISYNHPAPGPGPRTTSSSTRSHSSNIFRPMGDTLFPSSPDSYTLICNGFSPNYRGNPFLSRNQSAPIPPEKNCSLFITGLAPDLTTHALLASIRGAGRIYATHINGPEPDRGHDTCAAKVVFFERAAAERFYERHRLTGFVVVPEAGTRPGYVGRVVWNRIRSAETDAGGRKSRVLLISGPPAFVNREALTLYFASKIQFQVDEVRTLRHAAAVAAARGVSVVVPSVSGGSGGNTIVTEGSGQQHGLLPLEDRALVEYRFGSYRCQAEAARMALSREFKELGVYCEFGHDPCDGPDDFTPCDFWQRASKFYSSPHVFPNF</sequence>
<reference evidence="2" key="1">
    <citation type="submission" date="2023-06" db="EMBL/GenBank/DDBJ databases">
        <title>Genome-scale phylogeny and comparative genomics of the fungal order Sordariales.</title>
        <authorList>
            <consortium name="Lawrence Berkeley National Laboratory"/>
            <person name="Hensen N."/>
            <person name="Bonometti L."/>
            <person name="Westerberg I."/>
            <person name="Brannstrom I.O."/>
            <person name="Guillou S."/>
            <person name="Cros-Aarteil S."/>
            <person name="Calhoun S."/>
            <person name="Haridas S."/>
            <person name="Kuo A."/>
            <person name="Mondo S."/>
            <person name="Pangilinan J."/>
            <person name="Riley R."/>
            <person name="Labutti K."/>
            <person name="Andreopoulos B."/>
            <person name="Lipzen A."/>
            <person name="Chen C."/>
            <person name="Yanf M."/>
            <person name="Daum C."/>
            <person name="Ng V."/>
            <person name="Clum A."/>
            <person name="Steindorff A."/>
            <person name="Ohm R."/>
            <person name="Martin F."/>
            <person name="Silar P."/>
            <person name="Natvig D."/>
            <person name="Lalanne C."/>
            <person name="Gautier V."/>
            <person name="Ament-Velasquez S.L."/>
            <person name="Kruys A."/>
            <person name="Hutchinson M.I."/>
            <person name="Powell A.J."/>
            <person name="Barry K."/>
            <person name="Miller A.N."/>
            <person name="Grigoriev I.V."/>
            <person name="Debuchy R."/>
            <person name="Gladieux P."/>
            <person name="Thoren M.H."/>
            <person name="Johannesson H."/>
        </authorList>
    </citation>
    <scope>NUCLEOTIDE SEQUENCE</scope>
    <source>
        <strain evidence="2">PSN4</strain>
    </source>
</reference>
<feature type="compositionally biased region" description="Low complexity" evidence="1">
    <location>
        <begin position="271"/>
        <end position="282"/>
    </location>
</feature>
<comment type="caution">
    <text evidence="2">The sequence shown here is derived from an EMBL/GenBank/DDBJ whole genome shotgun (WGS) entry which is preliminary data.</text>
</comment>
<keyword evidence="3" id="KW-1185">Reference proteome</keyword>
<feature type="compositionally biased region" description="Polar residues" evidence="1">
    <location>
        <begin position="1"/>
        <end position="11"/>
    </location>
</feature>
<feature type="compositionally biased region" description="Basic and acidic residues" evidence="1">
    <location>
        <begin position="68"/>
        <end position="81"/>
    </location>
</feature>
<feature type="compositionally biased region" description="Low complexity" evidence="1">
    <location>
        <begin position="347"/>
        <end position="356"/>
    </location>
</feature>
<gene>
    <name evidence="2" type="ORF">QBC47DRAFT_413616</name>
</gene>
<feature type="compositionally biased region" description="Low complexity" evidence="1">
    <location>
        <begin position="32"/>
        <end position="53"/>
    </location>
</feature>
<feature type="compositionally biased region" description="Polar residues" evidence="1">
    <location>
        <begin position="317"/>
        <end position="335"/>
    </location>
</feature>
<feature type="region of interest" description="Disordered" evidence="1">
    <location>
        <begin position="1"/>
        <end position="153"/>
    </location>
</feature>
<dbReference type="Proteomes" id="UP001239445">
    <property type="component" value="Unassembled WGS sequence"/>
</dbReference>